<dbReference type="InterPro" id="IPR036285">
    <property type="entry name" value="PRP4-like_sf"/>
</dbReference>
<dbReference type="PROSITE" id="PS50294">
    <property type="entry name" value="WD_REPEATS_REGION"/>
    <property type="match status" value="3"/>
</dbReference>
<evidence type="ECO:0000256" key="12">
    <source>
        <dbReference type="PROSITE-ProRule" id="PRU00221"/>
    </source>
</evidence>
<evidence type="ECO:0000256" key="13">
    <source>
        <dbReference type="PROSITE-ProRule" id="PRU01193"/>
    </source>
</evidence>
<dbReference type="SUPFAM" id="SSF51206">
    <property type="entry name" value="cAMP-binding domain-like"/>
    <property type="match status" value="1"/>
</dbReference>
<evidence type="ECO:0000259" key="16">
    <source>
        <dbReference type="PROSITE" id="PS50042"/>
    </source>
</evidence>
<dbReference type="Pfam" id="PF01595">
    <property type="entry name" value="CNNM"/>
    <property type="match status" value="1"/>
</dbReference>
<proteinExistence type="inferred from homology"/>
<keyword evidence="8 13" id="KW-1133">Transmembrane helix</keyword>
<evidence type="ECO:0000259" key="17">
    <source>
        <dbReference type="PROSITE" id="PS51846"/>
    </source>
</evidence>
<dbReference type="InterPro" id="IPR015943">
    <property type="entry name" value="WD40/YVTN_repeat-like_dom_sf"/>
</dbReference>
<dbReference type="InterPro" id="IPR002550">
    <property type="entry name" value="CNNM"/>
</dbReference>
<dbReference type="Pfam" id="PF25562">
    <property type="entry name" value="CNBH_CNNM2_C"/>
    <property type="match status" value="1"/>
</dbReference>
<dbReference type="PANTHER" id="PTHR12064">
    <property type="entry name" value="METAL TRANSPORTER CNNM"/>
    <property type="match status" value="1"/>
</dbReference>
<protein>
    <submittedName>
        <fullName evidence="18">CLUMA_CG012140, isoform A</fullName>
    </submittedName>
</protein>
<dbReference type="FunFam" id="2.130.10.10:FF:001211">
    <property type="entry name" value="CBN-PRP-4 protein"/>
    <property type="match status" value="1"/>
</dbReference>
<evidence type="ECO:0000256" key="10">
    <source>
        <dbReference type="ARBA" id="ARBA00023122"/>
    </source>
</evidence>
<dbReference type="Gene3D" id="4.10.280.110">
    <property type="entry name" value="Pre-mRNA processing factor 4 domain"/>
    <property type="match status" value="1"/>
</dbReference>
<dbReference type="Pfam" id="PF00400">
    <property type="entry name" value="WD40"/>
    <property type="match status" value="6"/>
</dbReference>
<dbReference type="Gene3D" id="3.10.580.10">
    <property type="entry name" value="CBS-domain"/>
    <property type="match status" value="1"/>
</dbReference>
<sequence>MSDEEEVVYVKKQKTIHYGSLEETMENRMKQIRSEAENTVPVATVTSSQIPEYFDIDSEIERDKTALLEEFERKKKARQINVSTDDSEIKKSLRQLNEPICLFGEGPAERRIRLRELLSMLGENAINKKLDEEDNKKVTAKDQQDNSQTWYHEGSEALRIARLWIADYSLPRAKDRLDQAKKLQEIPSATKASRIVELQKKVQALVPQCSQVGDTRPISACCFNKDSSLLMTSSWSGLCKVWSLPNCELIQTLRGHTHHVGGVAFRNNISTDCFNEVTMASCSADGMVKLWGFNSEESIADISGHVPHRVSKLSFHPSGRFLGTACYDSSWRLWDLEQKQEVLHQEGHSKAVHSIAFQIDGSVALTGGLDAFGRVWDLRTGRCIMFLDGHLGNIYAVDFSPNGFHMITGSEDNTCKVWDLRRRQTLYTIPAHTNIVTDVKYQKEVGHFIVSSSYDGSIKFWSKTWQPLKTISSDRLRTKAHLLLMFVAFFIAAPVVVTSLKIDNSAIYLKDRIRQTRNVHIKDITEISNAYSDSSLITYQSIDHVKNDISSYEVNDDDWRLFEISIEGFHDINQNSIYLRSTKSRSACSESSSTLPAWKIDENISKGKFLLKINHATQYTGEIFYLCYYNEKLDNFQHLGDYSRFRIESTKPREIVKREVTNDDDLRIVGFRVEHSDKEPENEDGVPVIRSGSKVTLRLFGFGFKENTTIGLTSGTPEFGAQCNTMIPNYEFKINKLESTTNAKVEILLPESTMMLYFCAANEPNMFFHQGTDEWMSIKSQEPLLPLWIQIIIILTCLCFSALFSGLNLGLMSLDRTDLKILCNTGSESEKRYANAIQPVRDHGNFLLCSILLGNVLVNSTFTILLDSLTSGLVAVICSTLLIVIFGEITPQAICSRHGLAVGAKTIMVTKFIMLLTFPLSYPTSKILDYLLGEEIGTYYNRERLNELVKVTKDHNDLDKDEVNIISGVLEMRKKTVGDIMTPIDDAYMLPIDSVLDFETISKIMNSGYSRIPVYEGQRTNILSLLYIKDLAFVDTDDNTQLRMLCEFYQNPCHFVFDDVTLDVMFKQFKEGNKGHLAFVHRVNNDGDGDPFYETIGLVTLEDVIEELIQAEIMDETDRITDNRTKNRRSRPQRLNDFSFFVERRPDTQKVRISPQLTLAAFQFMSTTLEPFKREHISENILRRLLNQDIVRHIKIKSKNKNDPNMYIFQQGKGVDFFVLILEGRVEVTVGKENLVFEGGPFTQFGIQALAPNVGFDSPSQQLTAQGSAQGNVMGSLQSLNMDAILRHTFVPDYSVKALTEVIYLVVKRSLYLAAKRATLMEQSRRMGEHSNEPFDDEVEKLLYSLDEDDSNVHTNVNSPRISKPASPVLNQGLMTQSDSNHQLQIETDGDAKVITYSQGNLSGNHIASMSNSQKASVELNDGTELEVEQPLLNRSTNS</sequence>
<dbReference type="STRING" id="568069.A0A1J1IK57"/>
<feature type="region of interest" description="Disordered" evidence="14">
    <location>
        <begin position="1406"/>
        <end position="1439"/>
    </location>
</feature>
<evidence type="ECO:0000256" key="9">
    <source>
        <dbReference type="ARBA" id="ARBA00023065"/>
    </source>
</evidence>
<dbReference type="CDD" id="cd04590">
    <property type="entry name" value="CBS_pair_CorC_HlyC_assoc"/>
    <property type="match status" value="1"/>
</dbReference>
<dbReference type="PROSITE" id="PS00678">
    <property type="entry name" value="WD_REPEATS_1"/>
    <property type="match status" value="2"/>
</dbReference>
<feature type="compositionally biased region" description="Polar residues" evidence="14">
    <location>
        <begin position="1406"/>
        <end position="1416"/>
    </location>
</feature>
<evidence type="ECO:0000256" key="7">
    <source>
        <dbReference type="ARBA" id="ARBA00022737"/>
    </source>
</evidence>
<keyword evidence="19" id="KW-1185">Reference proteome</keyword>
<accession>A0A1J1IK57</accession>
<dbReference type="Pfam" id="PF08799">
    <property type="entry name" value="PRP4"/>
    <property type="match status" value="1"/>
</dbReference>
<feature type="transmembrane region" description="Helical" evidence="15">
    <location>
        <begin position="902"/>
        <end position="922"/>
    </location>
</feature>
<dbReference type="InterPro" id="IPR000595">
    <property type="entry name" value="cNMP-bd_dom"/>
</dbReference>
<feature type="transmembrane region" description="Helical" evidence="15">
    <location>
        <begin position="872"/>
        <end position="890"/>
    </location>
</feature>
<keyword evidence="3" id="KW-0813">Transport</keyword>
<evidence type="ECO:0000256" key="8">
    <source>
        <dbReference type="ARBA" id="ARBA00022989"/>
    </source>
</evidence>
<dbReference type="GO" id="GO:0005886">
    <property type="term" value="C:plasma membrane"/>
    <property type="evidence" value="ECO:0007669"/>
    <property type="project" value="UniProtKB-SubCell"/>
</dbReference>
<feature type="repeat" description="WD" evidence="12">
    <location>
        <begin position="345"/>
        <end position="386"/>
    </location>
</feature>
<dbReference type="SMART" id="SM00320">
    <property type="entry name" value="WD40"/>
    <property type="match status" value="6"/>
</dbReference>
<dbReference type="OrthoDB" id="5353557at2759"/>
<feature type="transmembrane region" description="Helical" evidence="15">
    <location>
        <begin position="846"/>
        <end position="866"/>
    </location>
</feature>
<evidence type="ECO:0000256" key="14">
    <source>
        <dbReference type="SAM" id="MobiDB-lite"/>
    </source>
</evidence>
<dbReference type="Gene3D" id="2.130.10.10">
    <property type="entry name" value="YVTN repeat-like/Quinoprotein amine dehydrogenase"/>
    <property type="match status" value="2"/>
</dbReference>
<keyword evidence="5 12" id="KW-0853">WD repeat</keyword>
<evidence type="ECO:0000256" key="15">
    <source>
        <dbReference type="SAM" id="Phobius"/>
    </source>
</evidence>
<evidence type="ECO:0000256" key="4">
    <source>
        <dbReference type="ARBA" id="ARBA00022475"/>
    </source>
</evidence>
<dbReference type="InterPro" id="IPR014906">
    <property type="entry name" value="PRP4-like"/>
</dbReference>
<evidence type="ECO:0000256" key="2">
    <source>
        <dbReference type="ARBA" id="ARBA00010484"/>
    </source>
</evidence>
<evidence type="ECO:0000256" key="11">
    <source>
        <dbReference type="ARBA" id="ARBA00023136"/>
    </source>
</evidence>
<evidence type="ECO:0000256" key="1">
    <source>
        <dbReference type="ARBA" id="ARBA00004651"/>
    </source>
</evidence>
<dbReference type="CDD" id="cd00200">
    <property type="entry name" value="WD40"/>
    <property type="match status" value="1"/>
</dbReference>
<dbReference type="InterPro" id="IPR045095">
    <property type="entry name" value="ACDP"/>
</dbReference>
<comment type="similarity">
    <text evidence="2">Belongs to the ACDP family.</text>
</comment>
<dbReference type="PROSITE" id="PS51846">
    <property type="entry name" value="CNNM"/>
    <property type="match status" value="1"/>
</dbReference>
<feature type="repeat" description="WD" evidence="12">
    <location>
        <begin position="429"/>
        <end position="462"/>
    </location>
</feature>
<dbReference type="PANTHER" id="PTHR12064:SF94">
    <property type="entry name" value="UNEXTENDED PROTEIN"/>
    <property type="match status" value="1"/>
</dbReference>
<dbReference type="GO" id="GO:0022857">
    <property type="term" value="F:transmembrane transporter activity"/>
    <property type="evidence" value="ECO:0007669"/>
    <property type="project" value="TreeGrafter"/>
</dbReference>
<dbReference type="PROSITE" id="PS50082">
    <property type="entry name" value="WD_REPEATS_2"/>
    <property type="match status" value="5"/>
</dbReference>
<organism evidence="18 19">
    <name type="scientific">Clunio marinus</name>
    <dbReference type="NCBI Taxonomy" id="568069"/>
    <lineage>
        <taxon>Eukaryota</taxon>
        <taxon>Metazoa</taxon>
        <taxon>Ecdysozoa</taxon>
        <taxon>Arthropoda</taxon>
        <taxon>Hexapoda</taxon>
        <taxon>Insecta</taxon>
        <taxon>Pterygota</taxon>
        <taxon>Neoptera</taxon>
        <taxon>Endopterygota</taxon>
        <taxon>Diptera</taxon>
        <taxon>Nematocera</taxon>
        <taxon>Chironomoidea</taxon>
        <taxon>Chironomidae</taxon>
        <taxon>Clunio</taxon>
    </lineage>
</organism>
<dbReference type="GO" id="GO:0006811">
    <property type="term" value="P:monoatomic ion transport"/>
    <property type="evidence" value="ECO:0007669"/>
    <property type="project" value="UniProtKB-KW"/>
</dbReference>
<feature type="repeat" description="WD" evidence="12">
    <location>
        <begin position="253"/>
        <end position="301"/>
    </location>
</feature>
<keyword evidence="9" id="KW-0406">Ion transport</keyword>
<evidence type="ECO:0000313" key="19">
    <source>
        <dbReference type="Proteomes" id="UP000183832"/>
    </source>
</evidence>
<keyword evidence="10" id="KW-0129">CBS domain</keyword>
<name>A0A1J1IK57_9DIPT</name>
<dbReference type="InterPro" id="IPR018490">
    <property type="entry name" value="cNMP-bd_dom_sf"/>
</dbReference>
<dbReference type="SUPFAM" id="SSF158230">
    <property type="entry name" value="PRP4-like"/>
    <property type="match status" value="1"/>
</dbReference>
<keyword evidence="7" id="KW-0677">Repeat</keyword>
<dbReference type="EMBL" id="CVRI01000048">
    <property type="protein sequence ID" value="CRK98833.1"/>
    <property type="molecule type" value="Genomic_DNA"/>
</dbReference>
<evidence type="ECO:0000256" key="3">
    <source>
        <dbReference type="ARBA" id="ARBA00022448"/>
    </source>
</evidence>
<keyword evidence="11 13" id="KW-0472">Membrane</keyword>
<dbReference type="InterPro" id="IPR014710">
    <property type="entry name" value="RmlC-like_jellyroll"/>
</dbReference>
<dbReference type="InterPro" id="IPR046342">
    <property type="entry name" value="CBS_dom_sf"/>
</dbReference>
<dbReference type="SMART" id="SM00500">
    <property type="entry name" value="SFM"/>
    <property type="match status" value="1"/>
</dbReference>
<feature type="domain" description="CNNM transmembrane" evidence="17">
    <location>
        <begin position="783"/>
        <end position="962"/>
    </location>
</feature>
<gene>
    <name evidence="18" type="ORF">CLUMA_CG012140</name>
</gene>
<feature type="domain" description="Cyclic nucleotide-binding" evidence="16">
    <location>
        <begin position="1181"/>
        <end position="1259"/>
    </location>
</feature>
<comment type="subcellular location">
    <subcellularLocation>
        <location evidence="1">Cell membrane</location>
        <topology evidence="1">Multi-pass membrane protein</topology>
    </subcellularLocation>
</comment>
<keyword evidence="4" id="KW-1003">Cell membrane</keyword>
<dbReference type="GO" id="GO:0010960">
    <property type="term" value="P:magnesium ion homeostasis"/>
    <property type="evidence" value="ECO:0007669"/>
    <property type="project" value="InterPro"/>
</dbReference>
<feature type="transmembrane region" description="Helical" evidence="15">
    <location>
        <begin position="787"/>
        <end position="811"/>
    </location>
</feature>
<dbReference type="InterPro" id="IPR001680">
    <property type="entry name" value="WD40_rpt"/>
</dbReference>
<dbReference type="InterPro" id="IPR019775">
    <property type="entry name" value="WD40_repeat_CS"/>
</dbReference>
<evidence type="ECO:0000313" key="18">
    <source>
        <dbReference type="EMBL" id="CRK98833.1"/>
    </source>
</evidence>
<dbReference type="SUPFAM" id="SSF50978">
    <property type="entry name" value="WD40 repeat-like"/>
    <property type="match status" value="1"/>
</dbReference>
<dbReference type="PRINTS" id="PR00320">
    <property type="entry name" value="GPROTEINBRPT"/>
</dbReference>
<dbReference type="InterPro" id="IPR020472">
    <property type="entry name" value="WD40_PAC1"/>
</dbReference>
<keyword evidence="6 13" id="KW-0812">Transmembrane</keyword>
<evidence type="ECO:0000256" key="6">
    <source>
        <dbReference type="ARBA" id="ARBA00022692"/>
    </source>
</evidence>
<dbReference type="InterPro" id="IPR036322">
    <property type="entry name" value="WD40_repeat_dom_sf"/>
</dbReference>
<evidence type="ECO:0000256" key="5">
    <source>
        <dbReference type="ARBA" id="ARBA00022574"/>
    </source>
</evidence>
<reference evidence="18 19" key="1">
    <citation type="submission" date="2015-04" db="EMBL/GenBank/DDBJ databases">
        <authorList>
            <person name="Syromyatnikov M.Y."/>
            <person name="Popov V.N."/>
        </authorList>
    </citation>
    <scope>NUCLEOTIDE SEQUENCE [LARGE SCALE GENOMIC DNA]</scope>
</reference>
<dbReference type="InterPro" id="IPR044751">
    <property type="entry name" value="Ion_transp-like_CBS"/>
</dbReference>
<feature type="repeat" description="WD" evidence="12">
    <location>
        <begin position="310"/>
        <end position="344"/>
    </location>
</feature>
<feature type="repeat" description="WD" evidence="12">
    <location>
        <begin position="387"/>
        <end position="428"/>
    </location>
</feature>
<dbReference type="Proteomes" id="UP000183832">
    <property type="component" value="Unassembled WGS sequence"/>
</dbReference>
<dbReference type="FunFam" id="3.10.580.10:FF:000001">
    <property type="entry name" value="Putative metal transporter CNNM3 isoform 2"/>
    <property type="match status" value="1"/>
</dbReference>
<dbReference type="SUPFAM" id="SSF54631">
    <property type="entry name" value="CBS-domain pair"/>
    <property type="match status" value="1"/>
</dbReference>
<dbReference type="PROSITE" id="PS50042">
    <property type="entry name" value="CNMP_BINDING_3"/>
    <property type="match status" value="1"/>
</dbReference>
<dbReference type="Gene3D" id="2.60.120.10">
    <property type="entry name" value="Jelly Rolls"/>
    <property type="match status" value="1"/>
</dbReference>